<dbReference type="GO" id="GO:0005524">
    <property type="term" value="F:ATP binding"/>
    <property type="evidence" value="ECO:0007669"/>
    <property type="project" value="UniProtKB-KW"/>
</dbReference>
<evidence type="ECO:0000259" key="15">
    <source>
        <dbReference type="PROSITE" id="PS50109"/>
    </source>
</evidence>
<evidence type="ECO:0000313" key="20">
    <source>
        <dbReference type="Proteomes" id="UP000190774"/>
    </source>
</evidence>
<gene>
    <name evidence="19" type="ORF">SAMN02745166_03038</name>
</gene>
<keyword evidence="11 14" id="KW-0472">Membrane</keyword>
<feature type="transmembrane region" description="Helical" evidence="14">
    <location>
        <begin position="52"/>
        <end position="74"/>
    </location>
</feature>
<feature type="transmembrane region" description="Helical" evidence="14">
    <location>
        <begin position="86"/>
        <end position="104"/>
    </location>
</feature>
<dbReference type="GO" id="GO:0005886">
    <property type="term" value="C:plasma membrane"/>
    <property type="evidence" value="ECO:0007669"/>
    <property type="project" value="UniProtKB-SubCell"/>
</dbReference>
<feature type="transmembrane region" description="Helical" evidence="14">
    <location>
        <begin position="243"/>
        <end position="262"/>
    </location>
</feature>
<dbReference type="InterPro" id="IPR003661">
    <property type="entry name" value="HisK_dim/P_dom"/>
</dbReference>
<dbReference type="OrthoDB" id="9768069at2"/>
<feature type="coiled-coil region" evidence="13">
    <location>
        <begin position="434"/>
        <end position="461"/>
    </location>
</feature>
<keyword evidence="5 12" id="KW-0597">Phosphoprotein</keyword>
<dbReference type="SMART" id="SM00091">
    <property type="entry name" value="PAS"/>
    <property type="match status" value="1"/>
</dbReference>
<dbReference type="InterPro" id="IPR011006">
    <property type="entry name" value="CheY-like_superfamily"/>
</dbReference>
<evidence type="ECO:0000256" key="2">
    <source>
        <dbReference type="ARBA" id="ARBA00004236"/>
    </source>
</evidence>
<sequence>MASEAEVPLVSAQRICEWTVRITGLVILVIALSNLAMWWLPPLRFIATWPGIMIMRANTALGLLFSALSLLTWLRAPRTGPHRLRTLAMTFGVFVTILGGVSAFQDLAGLTLGFDEWFAPATFPEDQANRIVVAPGRMSLNAALSFFMLGLALIGLDWSLDIGRVRRVFAAPILAVLSALPACFALVGYLTGSSGFTGILRSTNVLLHVAVSLVLGAMGVLALRGDRQPIRRILSQGAGGTLLRWLLPGSTISLIVLAWLVGKGRSWGLVAPGEGTAFMLFGGLILLYALIVSASRALDVQELRARDAWSALREEERRNQSLLKTSLDAVILMSDDGAVMDWNVAAEHTFGWRRHEIMGRNLADCILPEPLRELHHQELKTYLDTGISKVIGHRLEMTALYRDGTEFPVEFSINAVTSADPPMFVIIIRDITTRKNAERALREAKEQAEKASQAKDDFLAALSHELRTPLTPVLLTAAELAHDPLVSDDVRNSLAMIERHVTLEARLIDDLLDLTRISRGKLHLKPEPCDVHEVVCHALGIIQDDAAAKSLTLSVNLTARASRQMGDPARLQQVFWNLLKNAVKFTPEGGTISVHSFQDHEANTLVIEVRDTGVGFPQERADQLFLPFEQEKTNGSHQFGGLGLGLAIAQAIVHLHGGTISARSPGLGQGSVFSVSLIAQDSISLIHDHPAEEKSLRPPTGQSLHILLVEDHEPTRLVLAQMLRRAGHQILTAESIQQGLELAQKSDSPLNLVISDLGLPDGSGLELMQRLKAQHLVPTGIALSGYGMEEDLRRSREAGFASHLVKPVKFEQLQQAIAALISE</sequence>
<dbReference type="InterPro" id="IPR005467">
    <property type="entry name" value="His_kinase_dom"/>
</dbReference>
<dbReference type="InterPro" id="IPR013767">
    <property type="entry name" value="PAS_fold"/>
</dbReference>
<evidence type="ECO:0000256" key="8">
    <source>
        <dbReference type="ARBA" id="ARBA00022777"/>
    </source>
</evidence>
<dbReference type="SMART" id="SM00388">
    <property type="entry name" value="HisKA"/>
    <property type="match status" value="1"/>
</dbReference>
<protein>
    <recommendedName>
        <fullName evidence="3">histidine kinase</fullName>
        <ecNumber evidence="3">2.7.13.3</ecNumber>
    </recommendedName>
</protein>
<feature type="domain" description="PAC" evidence="18">
    <location>
        <begin position="393"/>
        <end position="443"/>
    </location>
</feature>
<dbReference type="PROSITE" id="PS50112">
    <property type="entry name" value="PAS"/>
    <property type="match status" value="1"/>
</dbReference>
<keyword evidence="6" id="KW-0808">Transferase</keyword>
<keyword evidence="14" id="KW-0812">Transmembrane</keyword>
<keyword evidence="4" id="KW-1003">Cell membrane</keyword>
<keyword evidence="10" id="KW-0902">Two-component regulatory system</keyword>
<feature type="modified residue" description="4-aspartylphosphate" evidence="12">
    <location>
        <position position="756"/>
    </location>
</feature>
<keyword evidence="20" id="KW-1185">Reference proteome</keyword>
<dbReference type="SUPFAM" id="SSF55785">
    <property type="entry name" value="PYP-like sensor domain (PAS domain)"/>
    <property type="match status" value="1"/>
</dbReference>
<keyword evidence="9" id="KW-0067">ATP-binding</keyword>
<dbReference type="Pfam" id="PF00512">
    <property type="entry name" value="HisKA"/>
    <property type="match status" value="1"/>
</dbReference>
<evidence type="ECO:0000256" key="1">
    <source>
        <dbReference type="ARBA" id="ARBA00000085"/>
    </source>
</evidence>
<dbReference type="InterPro" id="IPR036890">
    <property type="entry name" value="HATPase_C_sf"/>
</dbReference>
<dbReference type="SMART" id="SM00448">
    <property type="entry name" value="REC"/>
    <property type="match status" value="1"/>
</dbReference>
<dbReference type="CDD" id="cd00082">
    <property type="entry name" value="HisKA"/>
    <property type="match status" value="1"/>
</dbReference>
<dbReference type="STRING" id="48467.SAMN02745166_03038"/>
<keyword evidence="7" id="KW-0547">Nucleotide-binding</keyword>
<dbReference type="GO" id="GO:0006355">
    <property type="term" value="P:regulation of DNA-templated transcription"/>
    <property type="evidence" value="ECO:0007669"/>
    <property type="project" value="InterPro"/>
</dbReference>
<dbReference type="Gene3D" id="1.10.287.130">
    <property type="match status" value="1"/>
</dbReference>
<evidence type="ECO:0000256" key="7">
    <source>
        <dbReference type="ARBA" id="ARBA00022741"/>
    </source>
</evidence>
<feature type="domain" description="Response regulatory" evidence="16">
    <location>
        <begin position="705"/>
        <end position="821"/>
    </location>
</feature>
<dbReference type="EC" id="2.7.13.3" evidence="3"/>
<dbReference type="SUPFAM" id="SSF47384">
    <property type="entry name" value="Homodimeric domain of signal transducing histidine kinase"/>
    <property type="match status" value="1"/>
</dbReference>
<evidence type="ECO:0000259" key="16">
    <source>
        <dbReference type="PROSITE" id="PS50110"/>
    </source>
</evidence>
<evidence type="ECO:0000256" key="12">
    <source>
        <dbReference type="PROSITE-ProRule" id="PRU00169"/>
    </source>
</evidence>
<reference evidence="20" key="1">
    <citation type="submission" date="2017-02" db="EMBL/GenBank/DDBJ databases">
        <authorList>
            <person name="Varghese N."/>
            <person name="Submissions S."/>
        </authorList>
    </citation>
    <scope>NUCLEOTIDE SEQUENCE [LARGE SCALE GENOMIC DNA]</scope>
    <source>
        <strain evidence="20">ATCC 700200</strain>
    </source>
</reference>
<dbReference type="InterPro" id="IPR001789">
    <property type="entry name" value="Sig_transdc_resp-reg_receiver"/>
</dbReference>
<dbReference type="Gene3D" id="3.30.450.20">
    <property type="entry name" value="PAS domain"/>
    <property type="match status" value="1"/>
</dbReference>
<comment type="subcellular location">
    <subcellularLocation>
        <location evidence="2">Cell membrane</location>
    </subcellularLocation>
</comment>
<dbReference type="Gene3D" id="3.40.50.2300">
    <property type="match status" value="1"/>
</dbReference>
<evidence type="ECO:0000256" key="4">
    <source>
        <dbReference type="ARBA" id="ARBA00022475"/>
    </source>
</evidence>
<dbReference type="NCBIfam" id="TIGR00229">
    <property type="entry name" value="sensory_box"/>
    <property type="match status" value="1"/>
</dbReference>
<feature type="transmembrane region" description="Helical" evidence="14">
    <location>
        <begin position="20"/>
        <end position="40"/>
    </location>
</feature>
<comment type="catalytic activity">
    <reaction evidence="1">
        <text>ATP + protein L-histidine = ADP + protein N-phospho-L-histidine.</text>
        <dbReference type="EC" id="2.7.13.3"/>
    </reaction>
</comment>
<evidence type="ECO:0000259" key="18">
    <source>
        <dbReference type="PROSITE" id="PS50113"/>
    </source>
</evidence>
<dbReference type="FunFam" id="3.30.565.10:FF:000023">
    <property type="entry name" value="PAS domain-containing sensor histidine kinase"/>
    <property type="match status" value="1"/>
</dbReference>
<dbReference type="PROSITE" id="PS50113">
    <property type="entry name" value="PAC"/>
    <property type="match status" value="1"/>
</dbReference>
<dbReference type="InterPro" id="IPR035965">
    <property type="entry name" value="PAS-like_dom_sf"/>
</dbReference>
<dbReference type="InterPro" id="IPR004358">
    <property type="entry name" value="Sig_transdc_His_kin-like_C"/>
</dbReference>
<name>A0A1T4YF11_9BACT</name>
<feature type="transmembrane region" description="Helical" evidence="14">
    <location>
        <begin position="205"/>
        <end position="223"/>
    </location>
</feature>
<keyword evidence="13" id="KW-0175">Coiled coil</keyword>
<evidence type="ECO:0000256" key="9">
    <source>
        <dbReference type="ARBA" id="ARBA00022840"/>
    </source>
</evidence>
<dbReference type="EMBL" id="FUYE01000009">
    <property type="protein sequence ID" value="SKA99815.1"/>
    <property type="molecule type" value="Genomic_DNA"/>
</dbReference>
<dbReference type="PANTHER" id="PTHR43047:SF64">
    <property type="entry name" value="HISTIDINE KINASE CONTAINING CHEY-HOMOLOGOUS RECEIVER DOMAIN AND PAS DOMAIN-RELATED"/>
    <property type="match status" value="1"/>
</dbReference>
<evidence type="ECO:0000256" key="14">
    <source>
        <dbReference type="SAM" id="Phobius"/>
    </source>
</evidence>
<evidence type="ECO:0000256" key="5">
    <source>
        <dbReference type="ARBA" id="ARBA00022553"/>
    </source>
</evidence>
<dbReference type="Proteomes" id="UP000190774">
    <property type="component" value="Unassembled WGS sequence"/>
</dbReference>
<evidence type="ECO:0000256" key="11">
    <source>
        <dbReference type="ARBA" id="ARBA00023136"/>
    </source>
</evidence>
<keyword evidence="8" id="KW-0418">Kinase</keyword>
<feature type="transmembrane region" description="Helical" evidence="14">
    <location>
        <begin position="277"/>
        <end position="298"/>
    </location>
</feature>
<feature type="domain" description="PAS" evidence="17">
    <location>
        <begin position="315"/>
        <end position="386"/>
    </location>
</feature>
<evidence type="ECO:0000256" key="6">
    <source>
        <dbReference type="ARBA" id="ARBA00022679"/>
    </source>
</evidence>
<dbReference type="InterPro" id="IPR000700">
    <property type="entry name" value="PAS-assoc_C"/>
</dbReference>
<dbReference type="InterPro" id="IPR036097">
    <property type="entry name" value="HisK_dim/P_sf"/>
</dbReference>
<dbReference type="Pfam" id="PF02518">
    <property type="entry name" value="HATPase_c"/>
    <property type="match status" value="1"/>
</dbReference>
<dbReference type="SMART" id="SM00387">
    <property type="entry name" value="HATPase_c"/>
    <property type="match status" value="1"/>
</dbReference>
<dbReference type="SUPFAM" id="SSF55874">
    <property type="entry name" value="ATPase domain of HSP90 chaperone/DNA topoisomerase II/histidine kinase"/>
    <property type="match status" value="1"/>
</dbReference>
<dbReference type="SUPFAM" id="SSF52172">
    <property type="entry name" value="CheY-like"/>
    <property type="match status" value="1"/>
</dbReference>
<evidence type="ECO:0000256" key="3">
    <source>
        <dbReference type="ARBA" id="ARBA00012438"/>
    </source>
</evidence>
<dbReference type="InterPro" id="IPR003594">
    <property type="entry name" value="HATPase_dom"/>
</dbReference>
<dbReference type="InterPro" id="IPR000014">
    <property type="entry name" value="PAS"/>
</dbReference>
<organism evidence="19 20">
    <name type="scientific">Prosthecobacter debontii</name>
    <dbReference type="NCBI Taxonomy" id="48467"/>
    <lineage>
        <taxon>Bacteria</taxon>
        <taxon>Pseudomonadati</taxon>
        <taxon>Verrucomicrobiota</taxon>
        <taxon>Verrucomicrobiia</taxon>
        <taxon>Verrucomicrobiales</taxon>
        <taxon>Verrucomicrobiaceae</taxon>
        <taxon>Prosthecobacter</taxon>
    </lineage>
</organism>
<dbReference type="GO" id="GO:0000155">
    <property type="term" value="F:phosphorelay sensor kinase activity"/>
    <property type="evidence" value="ECO:0007669"/>
    <property type="project" value="InterPro"/>
</dbReference>
<feature type="transmembrane region" description="Helical" evidence="14">
    <location>
        <begin position="138"/>
        <end position="156"/>
    </location>
</feature>
<proteinExistence type="predicted"/>
<dbReference type="RefSeq" id="WP_078814228.1">
    <property type="nucleotide sequence ID" value="NZ_FUYE01000009.1"/>
</dbReference>
<evidence type="ECO:0000256" key="13">
    <source>
        <dbReference type="SAM" id="Coils"/>
    </source>
</evidence>
<dbReference type="PANTHER" id="PTHR43047">
    <property type="entry name" value="TWO-COMPONENT HISTIDINE PROTEIN KINASE"/>
    <property type="match status" value="1"/>
</dbReference>
<dbReference type="PROSITE" id="PS50110">
    <property type="entry name" value="RESPONSE_REGULATORY"/>
    <property type="match status" value="1"/>
</dbReference>
<dbReference type="PROSITE" id="PS50109">
    <property type="entry name" value="HIS_KIN"/>
    <property type="match status" value="1"/>
</dbReference>
<dbReference type="CDD" id="cd00130">
    <property type="entry name" value="PAS"/>
    <property type="match status" value="1"/>
</dbReference>
<evidence type="ECO:0000313" key="19">
    <source>
        <dbReference type="EMBL" id="SKA99815.1"/>
    </source>
</evidence>
<dbReference type="AlphaFoldDB" id="A0A1T4YF11"/>
<accession>A0A1T4YF11</accession>
<dbReference type="Gene3D" id="3.30.565.10">
    <property type="entry name" value="Histidine kinase-like ATPase, C-terminal domain"/>
    <property type="match status" value="1"/>
</dbReference>
<dbReference type="Pfam" id="PF00072">
    <property type="entry name" value="Response_reg"/>
    <property type="match status" value="1"/>
</dbReference>
<feature type="domain" description="Histidine kinase" evidence="15">
    <location>
        <begin position="461"/>
        <end position="681"/>
    </location>
</feature>
<dbReference type="Pfam" id="PF00989">
    <property type="entry name" value="PAS"/>
    <property type="match status" value="1"/>
</dbReference>
<dbReference type="PRINTS" id="PR00344">
    <property type="entry name" value="BCTRLSENSOR"/>
</dbReference>
<keyword evidence="14" id="KW-1133">Transmembrane helix</keyword>
<evidence type="ECO:0000256" key="10">
    <source>
        <dbReference type="ARBA" id="ARBA00023012"/>
    </source>
</evidence>
<feature type="transmembrane region" description="Helical" evidence="14">
    <location>
        <begin position="168"/>
        <end position="190"/>
    </location>
</feature>
<evidence type="ECO:0000259" key="17">
    <source>
        <dbReference type="PROSITE" id="PS50112"/>
    </source>
</evidence>